<protein>
    <recommendedName>
        <fullName evidence="3">HNH endonuclease</fullName>
    </recommendedName>
</protein>
<proteinExistence type="predicted"/>
<evidence type="ECO:0000313" key="2">
    <source>
        <dbReference type="Proteomes" id="UP001500326"/>
    </source>
</evidence>
<accession>A0ABN2SQT3</accession>
<organism evidence="1 2">
    <name type="scientific">Microbacterium pumilum</name>
    <dbReference type="NCBI Taxonomy" id="344165"/>
    <lineage>
        <taxon>Bacteria</taxon>
        <taxon>Bacillati</taxon>
        <taxon>Actinomycetota</taxon>
        <taxon>Actinomycetes</taxon>
        <taxon>Micrococcales</taxon>
        <taxon>Microbacteriaceae</taxon>
        <taxon>Microbacterium</taxon>
    </lineage>
</organism>
<dbReference type="Proteomes" id="UP001500326">
    <property type="component" value="Unassembled WGS sequence"/>
</dbReference>
<sequence length="390" mass="43362">MMPARGSLIARNRALSQATMSMPAHESLLADNRKMPEPTPEVGSPHAEFLTDRTQQFGEEHCFLCGKHVPLGSADRTREHVFPKWLLRALDMWDASVNQIDGRPLRYRQLTVPCCSVCNGVDLSEIESRVRIAFDVGPDAFRSLDRRDLFLWLGKIYYGLVYKESLQPLYVREAEGRRLVPAEHLRSVAFHHFLLQAASGAVRWEPAQPGPATFHFFECLDSDQPRRRFDYMDDLFVPMLGIRMGRIGVIAVLQDWGRSEGVQQPHIDAARSFALHPTQFREAYARLAYMTASSWQDLSHAVIAQDGVATVVTGSPGGFDGTWVWSDFAPRLAAAWGVSVEAIYDGENGMSTIGGGHSAPIPVESMDVAFVASFSGQALWPHSDVFVGTS</sequence>
<evidence type="ECO:0000313" key="1">
    <source>
        <dbReference type="EMBL" id="GAA1989980.1"/>
    </source>
</evidence>
<gene>
    <name evidence="1" type="ORF">GCM10009777_26570</name>
</gene>
<reference evidence="1 2" key="1">
    <citation type="journal article" date="2019" name="Int. J. Syst. Evol. Microbiol.">
        <title>The Global Catalogue of Microorganisms (GCM) 10K type strain sequencing project: providing services to taxonomists for standard genome sequencing and annotation.</title>
        <authorList>
            <consortium name="The Broad Institute Genomics Platform"/>
            <consortium name="The Broad Institute Genome Sequencing Center for Infectious Disease"/>
            <person name="Wu L."/>
            <person name="Ma J."/>
        </authorList>
    </citation>
    <scope>NUCLEOTIDE SEQUENCE [LARGE SCALE GENOMIC DNA]</scope>
    <source>
        <strain evidence="1 2">JCM 14902</strain>
    </source>
</reference>
<keyword evidence="2" id="KW-1185">Reference proteome</keyword>
<dbReference type="EMBL" id="BAAAOH010000001">
    <property type="protein sequence ID" value="GAA1989980.1"/>
    <property type="molecule type" value="Genomic_DNA"/>
</dbReference>
<comment type="caution">
    <text evidence="1">The sequence shown here is derived from an EMBL/GenBank/DDBJ whole genome shotgun (WGS) entry which is preliminary data.</text>
</comment>
<evidence type="ECO:0008006" key="3">
    <source>
        <dbReference type="Google" id="ProtNLM"/>
    </source>
</evidence>
<name>A0ABN2SQT3_9MICO</name>